<sequence length="78" mass="8619">MLSTHPIIGSGRNQIAAPKIKLAMAVRGSKNYYFINQIQRHHWRKQAELVGLGAVLADLAESILTGLHRQCDKIAAMP</sequence>
<evidence type="ECO:0000313" key="1">
    <source>
        <dbReference type="EMBL" id="EEQ08116.1"/>
    </source>
</evidence>
<gene>
    <name evidence="1" type="ORF">yberc0001_810</name>
</gene>
<reference evidence="1" key="1">
    <citation type="submission" date="2008-12" db="EMBL/GenBank/DDBJ databases">
        <title>Annotation of the Yersinia bercovieri ATCC 43970 genome.</title>
        <authorList>
            <person name="Read T.D."/>
            <person name="Akmal A."/>
            <person name="Bishop-Lilly K."/>
            <person name="Chen P.E."/>
            <person name="Cook C."/>
            <person name="Kiley M.P."/>
            <person name="Lentz S."/>
            <person name="Mateczun A."/>
            <person name="Nagarajan N."/>
            <person name="Nolan N."/>
            <person name="Osborne B.I."/>
            <person name="Pop M."/>
            <person name="Sozhamannan S."/>
            <person name="Stewart A.C."/>
            <person name="Sulakvelidze A."/>
            <person name="Thomason B."/>
            <person name="Willner K."/>
            <person name="Zwick M.E."/>
        </authorList>
    </citation>
    <scope>NUCLEOTIDE SEQUENCE [LARGE SCALE GENOMIC DNA]</scope>
    <source>
        <strain evidence="1">ATCC 43970</strain>
    </source>
</reference>
<evidence type="ECO:0000313" key="2">
    <source>
        <dbReference type="Proteomes" id="UP000010319"/>
    </source>
</evidence>
<dbReference type="Proteomes" id="UP000010319">
    <property type="component" value="Unassembled WGS sequence"/>
</dbReference>
<protein>
    <submittedName>
        <fullName evidence="1">Uncharacterized protein</fullName>
    </submittedName>
</protein>
<proteinExistence type="predicted"/>
<comment type="caution">
    <text evidence="1">The sequence shown here is derived from an EMBL/GenBank/DDBJ whole genome shotgun (WGS) entry which is preliminary data.</text>
</comment>
<accession>A0ABP2E6K5</accession>
<name>A0ABP2E6K5_YERBE</name>
<dbReference type="EMBL" id="AALC02000004">
    <property type="protein sequence ID" value="EEQ08116.1"/>
    <property type="molecule type" value="Genomic_DNA"/>
</dbReference>
<organism evidence="1 2">
    <name type="scientific">Yersinia bercovieri ATCC 43970</name>
    <dbReference type="NCBI Taxonomy" id="349968"/>
    <lineage>
        <taxon>Bacteria</taxon>
        <taxon>Pseudomonadati</taxon>
        <taxon>Pseudomonadota</taxon>
        <taxon>Gammaproteobacteria</taxon>
        <taxon>Enterobacterales</taxon>
        <taxon>Yersiniaceae</taxon>
        <taxon>Yersinia</taxon>
    </lineage>
</organism>
<keyword evidence="2" id="KW-1185">Reference proteome</keyword>